<name>A0A2U1MT40_ARTAN</name>
<protein>
    <submittedName>
        <fullName evidence="1">Uncharacterized protein</fullName>
    </submittedName>
</protein>
<dbReference type="STRING" id="35608.A0A2U1MT40"/>
<dbReference type="OrthoDB" id="1306199at2759"/>
<evidence type="ECO:0000313" key="1">
    <source>
        <dbReference type="EMBL" id="PWA64431.1"/>
    </source>
</evidence>
<gene>
    <name evidence="1" type="ORF">CTI12_AA344090</name>
</gene>
<organism evidence="1 2">
    <name type="scientific">Artemisia annua</name>
    <name type="common">Sweet wormwood</name>
    <dbReference type="NCBI Taxonomy" id="35608"/>
    <lineage>
        <taxon>Eukaryota</taxon>
        <taxon>Viridiplantae</taxon>
        <taxon>Streptophyta</taxon>
        <taxon>Embryophyta</taxon>
        <taxon>Tracheophyta</taxon>
        <taxon>Spermatophyta</taxon>
        <taxon>Magnoliopsida</taxon>
        <taxon>eudicotyledons</taxon>
        <taxon>Gunneridae</taxon>
        <taxon>Pentapetalae</taxon>
        <taxon>asterids</taxon>
        <taxon>campanulids</taxon>
        <taxon>Asterales</taxon>
        <taxon>Asteraceae</taxon>
        <taxon>Asteroideae</taxon>
        <taxon>Anthemideae</taxon>
        <taxon>Artemisiinae</taxon>
        <taxon>Artemisia</taxon>
    </lineage>
</organism>
<dbReference type="AlphaFoldDB" id="A0A2U1MT40"/>
<dbReference type="Proteomes" id="UP000245207">
    <property type="component" value="Unassembled WGS sequence"/>
</dbReference>
<keyword evidence="2" id="KW-1185">Reference proteome</keyword>
<evidence type="ECO:0000313" key="2">
    <source>
        <dbReference type="Proteomes" id="UP000245207"/>
    </source>
</evidence>
<sequence length="85" mass="9847">MSIAKLILRQIQQGPYPLYEDLGDCTYRCRYCGAAFWYGERVKRASTATRTEYHLCCGDGKIIMQQQPDPPQYFQDLFGASPPRY</sequence>
<proteinExistence type="predicted"/>
<dbReference type="EMBL" id="PKPP01004423">
    <property type="protein sequence ID" value="PWA64431.1"/>
    <property type="molecule type" value="Genomic_DNA"/>
</dbReference>
<comment type="caution">
    <text evidence="1">The sequence shown here is derived from an EMBL/GenBank/DDBJ whole genome shotgun (WGS) entry which is preliminary data.</text>
</comment>
<accession>A0A2U1MT40</accession>
<reference evidence="1 2" key="1">
    <citation type="journal article" date="2018" name="Mol. Plant">
        <title>The genome of Artemisia annua provides insight into the evolution of Asteraceae family and artemisinin biosynthesis.</title>
        <authorList>
            <person name="Shen Q."/>
            <person name="Zhang L."/>
            <person name="Liao Z."/>
            <person name="Wang S."/>
            <person name="Yan T."/>
            <person name="Shi P."/>
            <person name="Liu M."/>
            <person name="Fu X."/>
            <person name="Pan Q."/>
            <person name="Wang Y."/>
            <person name="Lv Z."/>
            <person name="Lu X."/>
            <person name="Zhang F."/>
            <person name="Jiang W."/>
            <person name="Ma Y."/>
            <person name="Chen M."/>
            <person name="Hao X."/>
            <person name="Li L."/>
            <person name="Tang Y."/>
            <person name="Lv G."/>
            <person name="Zhou Y."/>
            <person name="Sun X."/>
            <person name="Brodelius P.E."/>
            <person name="Rose J.K.C."/>
            <person name="Tang K."/>
        </authorList>
    </citation>
    <scope>NUCLEOTIDE SEQUENCE [LARGE SCALE GENOMIC DNA]</scope>
    <source>
        <strain evidence="2">cv. Huhao1</strain>
        <tissue evidence="1">Leaf</tissue>
    </source>
</reference>